<proteinExistence type="inferred from homology"/>
<dbReference type="InterPro" id="IPR050740">
    <property type="entry name" value="Aldehyde_DH_Superfamily"/>
</dbReference>
<dbReference type="RefSeq" id="WP_132677301.1">
    <property type="nucleotide sequence ID" value="NZ_SMKS01000040.1"/>
</dbReference>
<dbReference type="InterPro" id="IPR029510">
    <property type="entry name" value="Ald_DH_CS_GLU"/>
</dbReference>
<dbReference type="PANTHER" id="PTHR43353:SF5">
    <property type="entry name" value="SUCCINATE-SEMIALDEHYDE DEHYDROGENASE, MITOCHONDRIAL"/>
    <property type="match status" value="1"/>
</dbReference>
<evidence type="ECO:0000256" key="1">
    <source>
        <dbReference type="ARBA" id="ARBA00009986"/>
    </source>
</evidence>
<dbReference type="AlphaFoldDB" id="A0A4R4VEQ0"/>
<dbReference type="Gene3D" id="3.40.309.10">
    <property type="entry name" value="Aldehyde Dehydrogenase, Chain A, domain 2"/>
    <property type="match status" value="1"/>
</dbReference>
<name>A0A4R4VEQ0_9PSEU</name>
<dbReference type="InterPro" id="IPR016163">
    <property type="entry name" value="Ald_DH_C"/>
</dbReference>
<dbReference type="InterPro" id="IPR016161">
    <property type="entry name" value="Ald_DH/histidinol_DH"/>
</dbReference>
<dbReference type="PANTHER" id="PTHR43353">
    <property type="entry name" value="SUCCINATE-SEMIALDEHYDE DEHYDROGENASE, MITOCHONDRIAL"/>
    <property type="match status" value="1"/>
</dbReference>
<dbReference type="Proteomes" id="UP000295674">
    <property type="component" value="Unassembled WGS sequence"/>
</dbReference>
<dbReference type="OrthoDB" id="6882680at2"/>
<dbReference type="InterPro" id="IPR015590">
    <property type="entry name" value="Aldehyde_DH_dom"/>
</dbReference>
<keyword evidence="7" id="KW-1185">Reference proteome</keyword>
<gene>
    <name evidence="6" type="ORF">E1181_20805</name>
</gene>
<evidence type="ECO:0000313" key="7">
    <source>
        <dbReference type="Proteomes" id="UP000295674"/>
    </source>
</evidence>
<sequence>MSTPTDLYIDGRWVPGSTGRRFDVENPATRTVLATVADGEIADGRAAAHAAERAADDWRETAPRERAELLRAMYAETIARTEEIAALIVAENGKPMADARAEVAYAAEFFRWYSEEAVRLPGFLSSSPSGARRIMEISQPVGVSLLLTPWNLPAAMITRKIAPALAAGCTTIVKPSWQTPLTALVIAEIADDVGVPAGVINVVPTTRDVDVVGDLIAEGPVRALSFTGSTRVGSQLLAQASNRVLKCSMELGGNAPFIVFDDADLDAAVEGAVVAKMRHNAEACTAANRFIIHRSVHDEFVSRLSDALSGMKVGSGTDADVEVGPMASGSALESVRKAVSAAVADGARSVMCGEQVDDGYYVAPSLLVDVAPDAAVLQHEMFAPVAPVVPFDTEPEALTIANNTDMGLASYVYSGDLARALRVAERIDAGMTGINTGVLSDPAAPFGGTKHSGIGREGGRHGITEFLETKYIAVTW</sequence>
<dbReference type="PROSITE" id="PS00687">
    <property type="entry name" value="ALDEHYDE_DEHYDR_GLU"/>
    <property type="match status" value="1"/>
</dbReference>
<comment type="caution">
    <text evidence="6">The sequence shown here is derived from an EMBL/GenBank/DDBJ whole genome shotgun (WGS) entry which is preliminary data.</text>
</comment>
<comment type="similarity">
    <text evidence="1 4">Belongs to the aldehyde dehydrogenase family.</text>
</comment>
<feature type="active site" evidence="3">
    <location>
        <position position="250"/>
    </location>
</feature>
<evidence type="ECO:0000259" key="5">
    <source>
        <dbReference type="Pfam" id="PF00171"/>
    </source>
</evidence>
<keyword evidence="2 4" id="KW-0560">Oxidoreductase</keyword>
<accession>A0A4R4VEQ0</accession>
<dbReference type="FunFam" id="3.40.605.10:FF:000063">
    <property type="entry name" value="Succinate-semialdehyde dehydrogenase, mitochondrial"/>
    <property type="match status" value="1"/>
</dbReference>
<dbReference type="GO" id="GO:0009450">
    <property type="term" value="P:gamma-aminobutyric acid catabolic process"/>
    <property type="evidence" value="ECO:0007669"/>
    <property type="project" value="TreeGrafter"/>
</dbReference>
<dbReference type="SUPFAM" id="SSF53720">
    <property type="entry name" value="ALDH-like"/>
    <property type="match status" value="1"/>
</dbReference>
<dbReference type="CDD" id="cd07103">
    <property type="entry name" value="ALDH_F5_SSADH_GabD"/>
    <property type="match status" value="1"/>
</dbReference>
<evidence type="ECO:0000256" key="2">
    <source>
        <dbReference type="ARBA" id="ARBA00023002"/>
    </source>
</evidence>
<organism evidence="6 7">
    <name type="scientific">Saccharopolyspora terrae</name>
    <dbReference type="NCBI Taxonomy" id="2530384"/>
    <lineage>
        <taxon>Bacteria</taxon>
        <taxon>Bacillati</taxon>
        <taxon>Actinomycetota</taxon>
        <taxon>Actinomycetes</taxon>
        <taxon>Pseudonocardiales</taxon>
        <taxon>Pseudonocardiaceae</taxon>
        <taxon>Saccharopolyspora</taxon>
    </lineage>
</organism>
<dbReference type="EMBL" id="SMKS01000040">
    <property type="protein sequence ID" value="TDD03331.1"/>
    <property type="molecule type" value="Genomic_DNA"/>
</dbReference>
<dbReference type="Gene3D" id="3.40.605.10">
    <property type="entry name" value="Aldehyde Dehydrogenase, Chain A, domain 1"/>
    <property type="match status" value="1"/>
</dbReference>
<reference evidence="6 7" key="1">
    <citation type="submission" date="2019-03" db="EMBL/GenBank/DDBJ databases">
        <title>Draft genome sequences of novel Actinobacteria.</title>
        <authorList>
            <person name="Sahin N."/>
            <person name="Ay H."/>
            <person name="Saygin H."/>
        </authorList>
    </citation>
    <scope>NUCLEOTIDE SEQUENCE [LARGE SCALE GENOMIC DNA]</scope>
    <source>
        <strain evidence="6 7">16K309</strain>
    </source>
</reference>
<evidence type="ECO:0000256" key="3">
    <source>
        <dbReference type="PROSITE-ProRule" id="PRU10007"/>
    </source>
</evidence>
<dbReference type="InterPro" id="IPR016162">
    <property type="entry name" value="Ald_DH_N"/>
</dbReference>
<evidence type="ECO:0000313" key="6">
    <source>
        <dbReference type="EMBL" id="TDD03331.1"/>
    </source>
</evidence>
<dbReference type="FunFam" id="3.40.309.10:FF:000004">
    <property type="entry name" value="Succinate-semialdehyde dehydrogenase I"/>
    <property type="match status" value="1"/>
</dbReference>
<evidence type="ECO:0000256" key="4">
    <source>
        <dbReference type="RuleBase" id="RU003345"/>
    </source>
</evidence>
<dbReference type="GO" id="GO:0004777">
    <property type="term" value="F:succinate-semialdehyde dehydrogenase (NAD+) activity"/>
    <property type="evidence" value="ECO:0007669"/>
    <property type="project" value="TreeGrafter"/>
</dbReference>
<dbReference type="Pfam" id="PF00171">
    <property type="entry name" value="Aldedh"/>
    <property type="match status" value="1"/>
</dbReference>
<feature type="domain" description="Aldehyde dehydrogenase" evidence="5">
    <location>
        <begin position="13"/>
        <end position="472"/>
    </location>
</feature>
<protein>
    <submittedName>
        <fullName evidence="6">NAD-dependent succinate-semialdehyde dehydrogenase</fullName>
    </submittedName>
</protein>